<gene>
    <name evidence="1" type="ORF">I8752_24450</name>
</gene>
<comment type="caution">
    <text evidence="1">The sequence shown here is derived from an EMBL/GenBank/DDBJ whole genome shotgun (WGS) entry which is preliminary data.</text>
</comment>
<name>A0A8J7LGB3_9NOST</name>
<dbReference type="RefSeq" id="WP_214434831.1">
    <property type="nucleotide sequence ID" value="NZ_JAECZA010000222.1"/>
</dbReference>
<evidence type="ECO:0000313" key="2">
    <source>
        <dbReference type="Proteomes" id="UP000662314"/>
    </source>
</evidence>
<reference evidence="1 2" key="1">
    <citation type="journal article" date="2021" name="Int. J. Syst. Evol. Microbiol.">
        <title>Amazonocrinis nigriterrae gen. nov., sp. nov., Atlanticothrix silvestris gen. nov., sp. nov. and Dendronalium phyllosphericum gen. nov., sp. nov., nostocacean cyanobacteria from Brazilian environments.</title>
        <authorList>
            <person name="Alvarenga D.O."/>
            <person name="Andreote A.P.D."/>
            <person name="Branco L.H.Z."/>
            <person name="Delbaje E."/>
            <person name="Cruz R.B."/>
            <person name="Varani A.M."/>
            <person name="Fiore M.F."/>
        </authorList>
    </citation>
    <scope>NUCLEOTIDE SEQUENCE [LARGE SCALE GENOMIC DNA]</scope>
    <source>
        <strain evidence="1 2">CENA369</strain>
    </source>
</reference>
<organism evidence="1 2">
    <name type="scientific">Dendronalium phyllosphericum CENA369</name>
    <dbReference type="NCBI Taxonomy" id="1725256"/>
    <lineage>
        <taxon>Bacteria</taxon>
        <taxon>Bacillati</taxon>
        <taxon>Cyanobacteriota</taxon>
        <taxon>Cyanophyceae</taxon>
        <taxon>Nostocales</taxon>
        <taxon>Nostocaceae</taxon>
        <taxon>Dendronalium</taxon>
        <taxon>Dendronalium phyllosphericum</taxon>
    </lineage>
</organism>
<accession>A0A8J7LGB3</accession>
<dbReference type="EMBL" id="JAECZA010000222">
    <property type="protein sequence ID" value="MBH8576086.1"/>
    <property type="molecule type" value="Genomic_DNA"/>
</dbReference>
<sequence>MRSRWRISNPLTNPNQKQTECLIRCSQELFNLTGVISFNCDSIAEDDVAFMVEQIKHKYFQPYLYQELEGWHFEPLSISIEYLGRSIVHFFDELQSRQSQAKISPGAQQKTR</sequence>
<protein>
    <submittedName>
        <fullName evidence="1">Uncharacterized protein</fullName>
    </submittedName>
</protein>
<proteinExistence type="predicted"/>
<dbReference type="AlphaFoldDB" id="A0A8J7LGB3"/>
<evidence type="ECO:0000313" key="1">
    <source>
        <dbReference type="EMBL" id="MBH8576086.1"/>
    </source>
</evidence>
<keyword evidence="2" id="KW-1185">Reference proteome</keyword>
<dbReference type="Proteomes" id="UP000662314">
    <property type="component" value="Unassembled WGS sequence"/>
</dbReference>